<dbReference type="Proteomes" id="UP000245252">
    <property type="component" value="Unassembled WGS sequence"/>
</dbReference>
<dbReference type="CDD" id="cd10001">
    <property type="entry name" value="HDAC_classII_APAH"/>
    <property type="match status" value="1"/>
</dbReference>
<dbReference type="Pfam" id="PF00850">
    <property type="entry name" value="Hist_deacetyl"/>
    <property type="match status" value="1"/>
</dbReference>
<evidence type="ECO:0000313" key="8">
    <source>
        <dbReference type="Proteomes" id="UP000245252"/>
    </source>
</evidence>
<dbReference type="EMBL" id="QFBC01000009">
    <property type="protein sequence ID" value="PWE54767.1"/>
    <property type="molecule type" value="Genomic_DNA"/>
</dbReference>
<dbReference type="InterPro" id="IPR023801">
    <property type="entry name" value="His_deacetylse_dom"/>
</dbReference>
<dbReference type="AlphaFoldDB" id="A0A2U2DN78"/>
<dbReference type="PRINTS" id="PR01270">
    <property type="entry name" value="HDASUPER"/>
</dbReference>
<keyword evidence="5" id="KW-0862">Zinc</keyword>
<dbReference type="SUPFAM" id="SSF52768">
    <property type="entry name" value="Arginase/deacetylase"/>
    <property type="match status" value="1"/>
</dbReference>
<dbReference type="InterPro" id="IPR037138">
    <property type="entry name" value="His_deacetylse_dom_sf"/>
</dbReference>
<dbReference type="InterPro" id="IPR023696">
    <property type="entry name" value="Ureohydrolase_dom_sf"/>
</dbReference>
<feature type="domain" description="Histone deacetylase" evidence="6">
    <location>
        <begin position="28"/>
        <end position="336"/>
    </location>
</feature>
<comment type="caution">
    <text evidence="7">The sequence shown here is derived from an EMBL/GenBank/DDBJ whole genome shotgun (WGS) entry which is preliminary data.</text>
</comment>
<gene>
    <name evidence="7" type="ORF">DEM27_18950</name>
</gene>
<keyword evidence="3" id="KW-0479">Metal-binding</keyword>
<dbReference type="GO" id="GO:0016787">
    <property type="term" value="F:hydrolase activity"/>
    <property type="evidence" value="ECO:0007669"/>
    <property type="project" value="UniProtKB-KW"/>
</dbReference>
<accession>A0A2U2DN78</accession>
<dbReference type="GO" id="GO:0004407">
    <property type="term" value="F:histone deacetylase activity"/>
    <property type="evidence" value="ECO:0007669"/>
    <property type="project" value="TreeGrafter"/>
</dbReference>
<keyword evidence="8" id="KW-1185">Reference proteome</keyword>
<evidence type="ECO:0000256" key="4">
    <source>
        <dbReference type="ARBA" id="ARBA00022801"/>
    </source>
</evidence>
<evidence type="ECO:0000259" key="6">
    <source>
        <dbReference type="Pfam" id="PF00850"/>
    </source>
</evidence>
<dbReference type="InterPro" id="IPR000286">
    <property type="entry name" value="HDACs"/>
</dbReference>
<organism evidence="7 8">
    <name type="scientific">Metarhizobium album</name>
    <dbReference type="NCBI Taxonomy" id="2182425"/>
    <lineage>
        <taxon>Bacteria</taxon>
        <taxon>Pseudomonadati</taxon>
        <taxon>Pseudomonadota</taxon>
        <taxon>Alphaproteobacteria</taxon>
        <taxon>Hyphomicrobiales</taxon>
        <taxon>Rhizobiaceae</taxon>
        <taxon>Metarhizobium</taxon>
    </lineage>
</organism>
<sequence length="343" mass="36474">MKTVYSDLHGLQHAEAEYIRGKRVASFEMPRRVELVLERVRAVALGPVVGIGDYGLETVGKVHDAEFVTFLSTAWQAWSAENGEIDAFPNAWPPPRASRRATKRPGAELGRFCIDMSSPIMAGTWTAAKAAVDAAVTAVDIVAGGDHAAFALCRPPGHHAGRDYFGGYCFLNNAAAAAQAFRDRGYGKVAVLDIDYHHGNGTQDIFYDRADVLTVSIHADPQVEYPYYSGYAEETGEGAGADFNLNLPLPWGTEYTGYGAALATGLGRIAAHGTEALVVSLGVDTFGGDPISHFKLVSDDFTRIGQAIGGLSLPTVFVMEGGYAVEEIGVNAVNVLSGFKAVA</sequence>
<dbReference type="OrthoDB" id="9808367at2"/>
<evidence type="ECO:0000313" key="7">
    <source>
        <dbReference type="EMBL" id="PWE54767.1"/>
    </source>
</evidence>
<name>A0A2U2DN78_9HYPH</name>
<dbReference type="Gene3D" id="3.40.800.20">
    <property type="entry name" value="Histone deacetylase domain"/>
    <property type="match status" value="1"/>
</dbReference>
<dbReference type="GO" id="GO:0040029">
    <property type="term" value="P:epigenetic regulation of gene expression"/>
    <property type="evidence" value="ECO:0007669"/>
    <property type="project" value="TreeGrafter"/>
</dbReference>
<dbReference type="PANTHER" id="PTHR10625">
    <property type="entry name" value="HISTONE DEACETYLASE HDAC1-RELATED"/>
    <property type="match status" value="1"/>
</dbReference>
<dbReference type="PANTHER" id="PTHR10625:SF17">
    <property type="entry name" value="HISTONE DEACETYLASE 8"/>
    <property type="match status" value="1"/>
</dbReference>
<protein>
    <submittedName>
        <fullName evidence="7">Acetylpolyamine amidohydrolase</fullName>
    </submittedName>
</protein>
<keyword evidence="4 7" id="KW-0378">Hydrolase</keyword>
<comment type="similarity">
    <text evidence="2">Belongs to the histone deacetylase family.</text>
</comment>
<dbReference type="GO" id="GO:0046872">
    <property type="term" value="F:metal ion binding"/>
    <property type="evidence" value="ECO:0007669"/>
    <property type="project" value="UniProtKB-KW"/>
</dbReference>
<comment type="cofactor">
    <cofactor evidence="1">
        <name>Zn(2+)</name>
        <dbReference type="ChEBI" id="CHEBI:29105"/>
    </cofactor>
</comment>
<evidence type="ECO:0000256" key="2">
    <source>
        <dbReference type="ARBA" id="ARBA00005947"/>
    </source>
</evidence>
<proteinExistence type="inferred from homology"/>
<reference evidence="7 8" key="1">
    <citation type="submission" date="2018-05" db="EMBL/GenBank/DDBJ databases">
        <title>The draft genome of strain NS-104.</title>
        <authorList>
            <person name="Hang P."/>
            <person name="Jiang J."/>
        </authorList>
    </citation>
    <scope>NUCLEOTIDE SEQUENCE [LARGE SCALE GENOMIC DNA]</scope>
    <source>
        <strain evidence="7 8">NS-104</strain>
    </source>
</reference>
<evidence type="ECO:0000256" key="3">
    <source>
        <dbReference type="ARBA" id="ARBA00022723"/>
    </source>
</evidence>
<evidence type="ECO:0000256" key="5">
    <source>
        <dbReference type="ARBA" id="ARBA00022833"/>
    </source>
</evidence>
<evidence type="ECO:0000256" key="1">
    <source>
        <dbReference type="ARBA" id="ARBA00001947"/>
    </source>
</evidence>